<dbReference type="Proteomes" id="UP000053989">
    <property type="component" value="Unassembled WGS sequence"/>
</dbReference>
<evidence type="ECO:0000313" key="2">
    <source>
        <dbReference type="Proteomes" id="UP000053989"/>
    </source>
</evidence>
<gene>
    <name evidence="1" type="ORF">SCLCIDRAFT_135698</name>
</gene>
<reference evidence="2" key="2">
    <citation type="submission" date="2015-01" db="EMBL/GenBank/DDBJ databases">
        <title>Evolutionary Origins and Diversification of the Mycorrhizal Mutualists.</title>
        <authorList>
            <consortium name="DOE Joint Genome Institute"/>
            <consortium name="Mycorrhizal Genomics Consortium"/>
            <person name="Kohler A."/>
            <person name="Kuo A."/>
            <person name="Nagy L.G."/>
            <person name="Floudas D."/>
            <person name="Copeland A."/>
            <person name="Barry K.W."/>
            <person name="Cichocki N."/>
            <person name="Veneault-Fourrey C."/>
            <person name="LaButti K."/>
            <person name="Lindquist E.A."/>
            <person name="Lipzen A."/>
            <person name="Lundell T."/>
            <person name="Morin E."/>
            <person name="Murat C."/>
            <person name="Riley R."/>
            <person name="Ohm R."/>
            <person name="Sun H."/>
            <person name="Tunlid A."/>
            <person name="Henrissat B."/>
            <person name="Grigoriev I.V."/>
            <person name="Hibbett D.S."/>
            <person name="Martin F."/>
        </authorList>
    </citation>
    <scope>NUCLEOTIDE SEQUENCE [LARGE SCALE GENOMIC DNA]</scope>
    <source>
        <strain evidence="2">Foug A</strain>
    </source>
</reference>
<organism evidence="1 2">
    <name type="scientific">Scleroderma citrinum Foug A</name>
    <dbReference type="NCBI Taxonomy" id="1036808"/>
    <lineage>
        <taxon>Eukaryota</taxon>
        <taxon>Fungi</taxon>
        <taxon>Dikarya</taxon>
        <taxon>Basidiomycota</taxon>
        <taxon>Agaricomycotina</taxon>
        <taxon>Agaricomycetes</taxon>
        <taxon>Agaricomycetidae</taxon>
        <taxon>Boletales</taxon>
        <taxon>Sclerodermatineae</taxon>
        <taxon>Sclerodermataceae</taxon>
        <taxon>Scleroderma</taxon>
    </lineage>
</organism>
<protein>
    <submittedName>
        <fullName evidence="1">Uncharacterized protein</fullName>
    </submittedName>
</protein>
<reference evidence="1 2" key="1">
    <citation type="submission" date="2014-04" db="EMBL/GenBank/DDBJ databases">
        <authorList>
            <consortium name="DOE Joint Genome Institute"/>
            <person name="Kuo A."/>
            <person name="Kohler A."/>
            <person name="Nagy L.G."/>
            <person name="Floudas D."/>
            <person name="Copeland A."/>
            <person name="Barry K.W."/>
            <person name="Cichocki N."/>
            <person name="Veneault-Fourrey C."/>
            <person name="LaButti K."/>
            <person name="Lindquist E.A."/>
            <person name="Lipzen A."/>
            <person name="Lundell T."/>
            <person name="Morin E."/>
            <person name="Murat C."/>
            <person name="Sun H."/>
            <person name="Tunlid A."/>
            <person name="Henrissat B."/>
            <person name="Grigoriev I.V."/>
            <person name="Hibbett D.S."/>
            <person name="Martin F."/>
            <person name="Nordberg H.P."/>
            <person name="Cantor M.N."/>
            <person name="Hua S.X."/>
        </authorList>
    </citation>
    <scope>NUCLEOTIDE SEQUENCE [LARGE SCALE GENOMIC DNA]</scope>
    <source>
        <strain evidence="1 2">Foug A</strain>
    </source>
</reference>
<dbReference type="STRING" id="1036808.A0A0C3D2F8"/>
<sequence>MPTQLERARDFLAEWEYEFKQIHYQQHINHIHFICPCVHLTNHLASEAACVGSPICSSQWTMECTIGNLGQEIHQPSDPFSNLAQQGIRHCQINALLAMYPDLDLSQEGANPHTSEDLGNGYVLLPKCNK</sequence>
<dbReference type="HOGENOM" id="CLU_154299_0_0_1"/>
<accession>A0A0C3D2F8</accession>
<dbReference type="InParanoid" id="A0A0C3D2F8"/>
<dbReference type="AlphaFoldDB" id="A0A0C3D2F8"/>
<dbReference type="EMBL" id="KN822143">
    <property type="protein sequence ID" value="KIM55005.1"/>
    <property type="molecule type" value="Genomic_DNA"/>
</dbReference>
<dbReference type="OrthoDB" id="2669721at2759"/>
<proteinExistence type="predicted"/>
<name>A0A0C3D2F8_9AGAM</name>
<keyword evidence="2" id="KW-1185">Reference proteome</keyword>
<evidence type="ECO:0000313" key="1">
    <source>
        <dbReference type="EMBL" id="KIM55005.1"/>
    </source>
</evidence>